<dbReference type="AlphaFoldDB" id="A0A8C9WSL7"/>
<proteinExistence type="predicted"/>
<evidence type="ECO:0000256" key="1">
    <source>
        <dbReference type="ARBA" id="ARBA00004613"/>
    </source>
</evidence>
<evidence type="ECO:0000256" key="2">
    <source>
        <dbReference type="ARBA" id="ARBA00022525"/>
    </source>
</evidence>
<feature type="domain" description="Cystatin fetuin-B-type" evidence="9">
    <location>
        <begin position="25"/>
        <end position="138"/>
    </location>
</feature>
<dbReference type="RefSeq" id="XP_018616166.2">
    <property type="nucleotide sequence ID" value="XM_018760650.2"/>
</dbReference>
<dbReference type="CDD" id="cd00042">
    <property type="entry name" value="CY"/>
    <property type="match status" value="2"/>
</dbReference>
<evidence type="ECO:0000313" key="11">
    <source>
        <dbReference type="Proteomes" id="UP000694397"/>
    </source>
</evidence>
<feature type="chain" id="PRO_5034813893" evidence="8">
    <location>
        <begin position="25"/>
        <end position="425"/>
    </location>
</feature>
<evidence type="ECO:0000256" key="5">
    <source>
        <dbReference type="ARBA" id="ARBA00023157"/>
    </source>
</evidence>
<evidence type="ECO:0000259" key="9">
    <source>
        <dbReference type="PROSITE" id="PS51530"/>
    </source>
</evidence>
<evidence type="ECO:0000256" key="4">
    <source>
        <dbReference type="ARBA" id="ARBA00022737"/>
    </source>
</evidence>
<dbReference type="Ensembl" id="ENSSFOT00015039742.1">
    <property type="protein sequence ID" value="ENSSFOP00015078095.1"/>
    <property type="gene ID" value="ENSSFOG00015030412.1"/>
</dbReference>
<dbReference type="InterPro" id="IPR050735">
    <property type="entry name" value="Kininogen_Fetuin_HRG"/>
</dbReference>
<dbReference type="OrthoDB" id="9941887at2759"/>
<dbReference type="Gene3D" id="3.10.450.10">
    <property type="match status" value="2"/>
</dbReference>
<dbReference type="SUPFAM" id="SSF54403">
    <property type="entry name" value="Cystatin/monellin"/>
    <property type="match status" value="2"/>
</dbReference>
<gene>
    <name evidence="10" type="primary">LOC108939363</name>
</gene>
<dbReference type="PROSITE" id="PS51530">
    <property type="entry name" value="CYSTATIN_FETUIN_B"/>
    <property type="match status" value="1"/>
</dbReference>
<feature type="signal peptide" evidence="8">
    <location>
        <begin position="1"/>
        <end position="24"/>
    </location>
</feature>
<reference evidence="10 11" key="1">
    <citation type="submission" date="2019-04" db="EMBL/GenBank/DDBJ databases">
        <authorList>
            <consortium name="Wellcome Sanger Institute Data Sharing"/>
        </authorList>
    </citation>
    <scope>NUCLEOTIDE SEQUENCE [LARGE SCALE GENOMIC DNA]</scope>
</reference>
<name>A0A8C9WSL7_SCLFO</name>
<evidence type="ECO:0000256" key="6">
    <source>
        <dbReference type="ARBA" id="ARBA00023180"/>
    </source>
</evidence>
<keyword evidence="6" id="KW-0325">Glycoprotein</keyword>
<keyword evidence="11" id="KW-1185">Reference proteome</keyword>
<feature type="compositionally biased region" description="Low complexity" evidence="7">
    <location>
        <begin position="352"/>
        <end position="362"/>
    </location>
</feature>
<evidence type="ECO:0000313" key="10">
    <source>
        <dbReference type="Ensembl" id="ENSSFOP00015078095.1"/>
    </source>
</evidence>
<dbReference type="SMART" id="SM00043">
    <property type="entry name" value="CY"/>
    <property type="match status" value="2"/>
</dbReference>
<dbReference type="GO" id="GO:0004869">
    <property type="term" value="F:cysteine-type endopeptidase inhibitor activity"/>
    <property type="evidence" value="ECO:0007669"/>
    <property type="project" value="InterPro"/>
</dbReference>
<dbReference type="GO" id="GO:0005615">
    <property type="term" value="C:extracellular space"/>
    <property type="evidence" value="ECO:0007669"/>
    <property type="project" value="InterPro"/>
</dbReference>
<keyword evidence="3 8" id="KW-0732">Signal</keyword>
<organism evidence="10 11">
    <name type="scientific">Scleropages formosus</name>
    <name type="common">Asian bonytongue</name>
    <name type="synonym">Osteoglossum formosum</name>
    <dbReference type="NCBI Taxonomy" id="113540"/>
    <lineage>
        <taxon>Eukaryota</taxon>
        <taxon>Metazoa</taxon>
        <taxon>Chordata</taxon>
        <taxon>Craniata</taxon>
        <taxon>Vertebrata</taxon>
        <taxon>Euteleostomi</taxon>
        <taxon>Actinopterygii</taxon>
        <taxon>Neopterygii</taxon>
        <taxon>Teleostei</taxon>
        <taxon>Osteoglossocephala</taxon>
        <taxon>Osteoglossomorpha</taxon>
        <taxon>Osteoglossiformes</taxon>
        <taxon>Osteoglossidae</taxon>
        <taxon>Scleropages</taxon>
    </lineage>
</organism>
<dbReference type="GeneID" id="108939363"/>
<keyword evidence="5" id="KW-1015">Disulfide bond</keyword>
<dbReference type="InterPro" id="IPR046350">
    <property type="entry name" value="Cystatin_sf"/>
</dbReference>
<feature type="compositionally biased region" description="Basic and acidic residues" evidence="7">
    <location>
        <begin position="285"/>
        <end position="303"/>
    </location>
</feature>
<dbReference type="PROSITE" id="PS01254">
    <property type="entry name" value="FETUIN_1"/>
    <property type="match status" value="1"/>
</dbReference>
<accession>A0A8C9WSL7</accession>
<dbReference type="Pfam" id="PF00031">
    <property type="entry name" value="Cystatin"/>
    <property type="match status" value="2"/>
</dbReference>
<reference evidence="10" key="2">
    <citation type="submission" date="2025-08" db="UniProtKB">
        <authorList>
            <consortium name="Ensembl"/>
        </authorList>
    </citation>
    <scope>IDENTIFICATION</scope>
</reference>
<evidence type="ECO:0000256" key="3">
    <source>
        <dbReference type="ARBA" id="ARBA00022729"/>
    </source>
</evidence>
<dbReference type="PANTHER" id="PTHR13814:SF15">
    <property type="entry name" value="SI:CH211-262H13.5"/>
    <property type="match status" value="1"/>
</dbReference>
<dbReference type="PANTHER" id="PTHR13814">
    <property type="entry name" value="FETUIN"/>
    <property type="match status" value="1"/>
</dbReference>
<keyword evidence="2" id="KW-0964">Secreted</keyword>
<dbReference type="GeneTree" id="ENSGT00950000182930"/>
<protein>
    <submittedName>
        <fullName evidence="10">Si:ch211-262h13.5</fullName>
    </submittedName>
</protein>
<sequence length="425" mass="46889">MKLSRAMWLLLLVMMAASWTQVQAQLSVTDVIPVPCDDRAVEKLARLALSYVNEDRSVGYKFTLNRVLNVHLHAQGPAGKVYYLDLDVLETKCHVRSPRPWKRCDIRPFMETQITGNCNTTILHIPQGFSYLYSYDCVLIPDQPEKLLKTCPDCPLLLSVESAEALWAAQHTLRKYNTQSPLGSHFRLQSIARASQSAAVQGTFVEYTIEETECSLEQEDAGICKPADLNRETAGFCTGAVYGNGKTETDVQVSCEIFLAQGVGMSNSAAGGAGRKQVPDALPAQHEKPPNKVPKDPNPKDPQPRPSDPVQKGEVHKSQRVKPTPSFQTPIVLEDPNTPSPPAPTLTISGHSSESSSNSESSESFEELGTIIARPPQDFRYKFFRPKRQASPSQRPEHIPEFLSVFPSAPSPFRSCPGAPRYTTA</sequence>
<dbReference type="InterPro" id="IPR001363">
    <property type="entry name" value="Prot_inh_fetuin_CS"/>
</dbReference>
<evidence type="ECO:0000256" key="8">
    <source>
        <dbReference type="SAM" id="SignalP"/>
    </source>
</evidence>
<dbReference type="InterPro" id="IPR025764">
    <property type="entry name" value="Cystatin_Fetuin_B"/>
</dbReference>
<dbReference type="KEGG" id="sfm:108939363"/>
<dbReference type="Proteomes" id="UP000694397">
    <property type="component" value="Chromosome 2"/>
</dbReference>
<feature type="region of interest" description="Disordered" evidence="7">
    <location>
        <begin position="270"/>
        <end position="373"/>
    </location>
</feature>
<reference evidence="10" key="3">
    <citation type="submission" date="2025-09" db="UniProtKB">
        <authorList>
            <consortium name="Ensembl"/>
        </authorList>
    </citation>
    <scope>IDENTIFICATION</scope>
</reference>
<keyword evidence="4" id="KW-0677">Repeat</keyword>
<comment type="subcellular location">
    <subcellularLocation>
        <location evidence="1">Secreted</location>
    </subcellularLocation>
</comment>
<evidence type="ECO:0000256" key="7">
    <source>
        <dbReference type="SAM" id="MobiDB-lite"/>
    </source>
</evidence>
<dbReference type="InterPro" id="IPR000010">
    <property type="entry name" value="Cystatin_dom"/>
</dbReference>